<evidence type="ECO:0000313" key="6">
    <source>
        <dbReference type="Proteomes" id="UP000198923"/>
    </source>
</evidence>
<dbReference type="SUPFAM" id="SSF46689">
    <property type="entry name" value="Homeodomain-like"/>
    <property type="match status" value="1"/>
</dbReference>
<accession>A0A1G8KE54</accession>
<gene>
    <name evidence="5" type="ORF">SAMN05421505_1503</name>
</gene>
<feature type="domain" description="HTH araC/xylS-type" evidence="4">
    <location>
        <begin position="111"/>
        <end position="194"/>
    </location>
</feature>
<dbReference type="Proteomes" id="UP000198923">
    <property type="component" value="Unassembled WGS sequence"/>
</dbReference>
<dbReference type="GO" id="GO:0043565">
    <property type="term" value="F:sequence-specific DNA binding"/>
    <property type="evidence" value="ECO:0007669"/>
    <property type="project" value="InterPro"/>
</dbReference>
<dbReference type="Gene3D" id="1.10.10.60">
    <property type="entry name" value="Homeodomain-like"/>
    <property type="match status" value="1"/>
</dbReference>
<keyword evidence="2 5" id="KW-0238">DNA-binding</keyword>
<dbReference type="PANTHER" id="PTHR46796">
    <property type="entry name" value="HTH-TYPE TRANSCRIPTIONAL ACTIVATOR RHAS-RELATED"/>
    <property type="match status" value="1"/>
</dbReference>
<evidence type="ECO:0000256" key="2">
    <source>
        <dbReference type="ARBA" id="ARBA00023125"/>
    </source>
</evidence>
<dbReference type="Pfam" id="PF12833">
    <property type="entry name" value="HTH_18"/>
    <property type="match status" value="1"/>
</dbReference>
<dbReference type="GO" id="GO:0003700">
    <property type="term" value="F:DNA-binding transcription factor activity"/>
    <property type="evidence" value="ECO:0007669"/>
    <property type="project" value="InterPro"/>
</dbReference>
<dbReference type="AlphaFoldDB" id="A0A1G8KE54"/>
<keyword evidence="6" id="KW-1185">Reference proteome</keyword>
<evidence type="ECO:0000256" key="3">
    <source>
        <dbReference type="ARBA" id="ARBA00023163"/>
    </source>
</evidence>
<evidence type="ECO:0000313" key="5">
    <source>
        <dbReference type="EMBL" id="SDI41704.1"/>
    </source>
</evidence>
<dbReference type="PROSITE" id="PS00041">
    <property type="entry name" value="HTH_ARAC_FAMILY_1"/>
    <property type="match status" value="1"/>
</dbReference>
<dbReference type="STRING" id="504805.SAMN05421505_1503"/>
<proteinExistence type="predicted"/>
<dbReference type="PROSITE" id="PS01124">
    <property type="entry name" value="HTH_ARAC_FAMILY_2"/>
    <property type="match status" value="1"/>
</dbReference>
<dbReference type="SMART" id="SM00342">
    <property type="entry name" value="HTH_ARAC"/>
    <property type="match status" value="1"/>
</dbReference>
<name>A0A1G8KE54_9ACTN</name>
<evidence type="ECO:0000259" key="4">
    <source>
        <dbReference type="PROSITE" id="PS01124"/>
    </source>
</evidence>
<keyword evidence="3" id="KW-0804">Transcription</keyword>
<protein>
    <submittedName>
        <fullName evidence="5">AraC-type DNA-binding protein</fullName>
    </submittedName>
</protein>
<organism evidence="5 6">
    <name type="scientific">Sinosporangium album</name>
    <dbReference type="NCBI Taxonomy" id="504805"/>
    <lineage>
        <taxon>Bacteria</taxon>
        <taxon>Bacillati</taxon>
        <taxon>Actinomycetota</taxon>
        <taxon>Actinomycetes</taxon>
        <taxon>Streptosporangiales</taxon>
        <taxon>Streptosporangiaceae</taxon>
        <taxon>Sinosporangium</taxon>
    </lineage>
</organism>
<dbReference type="InterPro" id="IPR050204">
    <property type="entry name" value="AraC_XylS_family_regulators"/>
</dbReference>
<sequence>MWGPFDELTTVEDPAFDVQARCFVEFQPGGLSRLLYPNSRELLNRKIDLGVLDRDLELRLAGAMEDFEGSVEALVSALDNCLLGRLKRHGDHLVRGWGLLTALRNVPLDGTVEDLAREVRYSSRHVNRYLHALTGVSGKGYLRLRRLNRAAQLLKGSDRTVEGIALSLGYYDTAHFVHDFARYAGLSPARYRKNMSDFYNESLKRF</sequence>
<dbReference type="InterPro" id="IPR018060">
    <property type="entry name" value="HTH_AraC"/>
</dbReference>
<evidence type="ECO:0000256" key="1">
    <source>
        <dbReference type="ARBA" id="ARBA00023015"/>
    </source>
</evidence>
<dbReference type="InterPro" id="IPR009057">
    <property type="entry name" value="Homeodomain-like_sf"/>
</dbReference>
<dbReference type="EMBL" id="FNCN01000050">
    <property type="protein sequence ID" value="SDI41704.1"/>
    <property type="molecule type" value="Genomic_DNA"/>
</dbReference>
<dbReference type="InterPro" id="IPR018062">
    <property type="entry name" value="HTH_AraC-typ_CS"/>
</dbReference>
<reference evidence="5 6" key="1">
    <citation type="submission" date="2016-10" db="EMBL/GenBank/DDBJ databases">
        <authorList>
            <person name="de Groot N.N."/>
        </authorList>
    </citation>
    <scope>NUCLEOTIDE SEQUENCE [LARGE SCALE GENOMIC DNA]</scope>
    <source>
        <strain evidence="5 6">CPCC 201354</strain>
    </source>
</reference>
<keyword evidence="1" id="KW-0805">Transcription regulation</keyword>